<keyword evidence="3" id="KW-0217">Developmental protein</keyword>
<evidence type="ECO:0000256" key="4">
    <source>
        <dbReference type="ARBA" id="ARBA00022525"/>
    </source>
</evidence>
<comment type="subcellular location">
    <subcellularLocation>
        <location evidence="1">Secreted</location>
    </subcellularLocation>
</comment>
<keyword evidence="7" id="KW-1185">Reference proteome</keyword>
<dbReference type="Gene3D" id="1.10.287.520">
    <property type="entry name" value="Helix hairpin bin"/>
    <property type="match status" value="1"/>
</dbReference>
<organism evidence="7 8">
    <name type="scientific">Neodiprion lecontei</name>
    <name type="common">Redheaded pine sawfly</name>
    <dbReference type="NCBI Taxonomy" id="441921"/>
    <lineage>
        <taxon>Eukaryota</taxon>
        <taxon>Metazoa</taxon>
        <taxon>Ecdysozoa</taxon>
        <taxon>Arthropoda</taxon>
        <taxon>Hexapoda</taxon>
        <taxon>Insecta</taxon>
        <taxon>Pterygota</taxon>
        <taxon>Neoptera</taxon>
        <taxon>Endopterygota</taxon>
        <taxon>Hymenoptera</taxon>
        <taxon>Tenthredinoidea</taxon>
        <taxon>Diprionidae</taxon>
        <taxon>Diprioninae</taxon>
        <taxon>Neodiprion</taxon>
    </lineage>
</organism>
<protein>
    <submittedName>
        <fullName evidence="8">Noggin-2 isoform X1</fullName>
    </submittedName>
</protein>
<evidence type="ECO:0000256" key="2">
    <source>
        <dbReference type="ARBA" id="ARBA00007480"/>
    </source>
</evidence>
<name>A0ABM3FRW8_NEOLC</name>
<keyword evidence="5 6" id="KW-0732">Signal</keyword>
<evidence type="ECO:0000313" key="7">
    <source>
        <dbReference type="Proteomes" id="UP000829291"/>
    </source>
</evidence>
<evidence type="ECO:0000256" key="5">
    <source>
        <dbReference type="ARBA" id="ARBA00022729"/>
    </source>
</evidence>
<reference evidence="8" key="1">
    <citation type="submission" date="2025-08" db="UniProtKB">
        <authorList>
            <consortium name="RefSeq"/>
        </authorList>
    </citation>
    <scope>IDENTIFICATION</scope>
    <source>
        <tissue evidence="8">Thorax and Abdomen</tissue>
    </source>
</reference>
<dbReference type="Gene3D" id="2.10.90.10">
    <property type="entry name" value="Cystine-knot cytokines"/>
    <property type="match status" value="1"/>
</dbReference>
<gene>
    <name evidence="8" type="primary">LOC107227424</name>
</gene>
<evidence type="ECO:0000256" key="1">
    <source>
        <dbReference type="ARBA" id="ARBA00004613"/>
    </source>
</evidence>
<dbReference type="Proteomes" id="UP000829291">
    <property type="component" value="Chromosome 3"/>
</dbReference>
<dbReference type="Pfam" id="PF05806">
    <property type="entry name" value="Noggin"/>
    <property type="match status" value="1"/>
</dbReference>
<dbReference type="InterPro" id="IPR029034">
    <property type="entry name" value="Cystine-knot_cytokine"/>
</dbReference>
<feature type="chain" id="PRO_5045514906" evidence="6">
    <location>
        <begin position="34"/>
        <end position="262"/>
    </location>
</feature>
<proteinExistence type="inferred from homology"/>
<sequence>MTRHSMRSCISRWGGWWVAVLLSLPFLQSRTRGESQNGSGSPHDHGLRPAESWLSVLLPESTDNTLDPPPEEREETRLLALLGADYDAAFMSNSRPNATTRLSWEFPFRADHRGRLVPTGEMPEALQTLHLGRPLFLSYVRLPDGSRLRTRVSEKLKRKLRRLLWAYTSCPVQWRWKDLGIRFWPRWLKQGRCSQGKGISCSVPPGMKCRPSNTNYKKFLRWHCIREGECKWRPVEYPVITQCACSCSHIVRGSKNADTSQV</sequence>
<evidence type="ECO:0000256" key="3">
    <source>
        <dbReference type="ARBA" id="ARBA00022473"/>
    </source>
</evidence>
<keyword evidence="4" id="KW-0964">Secreted</keyword>
<comment type="similarity">
    <text evidence="2">Belongs to the noggin family.</text>
</comment>
<dbReference type="PANTHER" id="PTHR10494">
    <property type="entry name" value="BONE MORPHOGENETIC PROTEIN INHIBITOR, NOGGIN"/>
    <property type="match status" value="1"/>
</dbReference>
<evidence type="ECO:0000313" key="8">
    <source>
        <dbReference type="RefSeq" id="XP_046590766.1"/>
    </source>
</evidence>
<evidence type="ECO:0000256" key="6">
    <source>
        <dbReference type="SAM" id="SignalP"/>
    </source>
</evidence>
<accession>A0ABM3FRW8</accession>
<dbReference type="SUPFAM" id="SSF57501">
    <property type="entry name" value="Cystine-knot cytokines"/>
    <property type="match status" value="1"/>
</dbReference>
<dbReference type="PANTHER" id="PTHR10494:SF6">
    <property type="entry name" value="NOGGIN"/>
    <property type="match status" value="1"/>
</dbReference>
<feature type="signal peptide" evidence="6">
    <location>
        <begin position="1"/>
        <end position="33"/>
    </location>
</feature>
<dbReference type="GeneID" id="107227424"/>
<dbReference type="InterPro" id="IPR008717">
    <property type="entry name" value="Noggin"/>
</dbReference>
<dbReference type="RefSeq" id="XP_046590766.1">
    <property type="nucleotide sequence ID" value="XM_046734810.1"/>
</dbReference>